<comment type="caution">
    <text evidence="11">The sequence shown here is derived from an EMBL/GenBank/DDBJ whole genome shotgun (WGS) entry which is preliminary data.</text>
</comment>
<dbReference type="SMART" id="SM00387">
    <property type="entry name" value="HATPase_c"/>
    <property type="match status" value="1"/>
</dbReference>
<evidence type="ECO:0000256" key="4">
    <source>
        <dbReference type="ARBA" id="ARBA00022741"/>
    </source>
</evidence>
<dbReference type="InterPro" id="IPR036097">
    <property type="entry name" value="HisK_dim/P_sf"/>
</dbReference>
<dbReference type="PROSITE" id="PS50109">
    <property type="entry name" value="HIS_KIN"/>
    <property type="match status" value="1"/>
</dbReference>
<dbReference type="PANTHER" id="PTHR42878">
    <property type="entry name" value="TWO-COMPONENT HISTIDINE KINASE"/>
    <property type="match status" value="1"/>
</dbReference>
<dbReference type="Gene3D" id="3.30.565.10">
    <property type="entry name" value="Histidine kinase-like ATPase, C-terminal domain"/>
    <property type="match status" value="1"/>
</dbReference>
<evidence type="ECO:0000256" key="2">
    <source>
        <dbReference type="ARBA" id="ARBA00012438"/>
    </source>
</evidence>
<dbReference type="RefSeq" id="WP_155167841.1">
    <property type="nucleotide sequence ID" value="NZ_WNCA01000002.1"/>
</dbReference>
<keyword evidence="9" id="KW-0732">Signal</keyword>
<dbReference type="SMART" id="SM00388">
    <property type="entry name" value="HisKA"/>
    <property type="match status" value="1"/>
</dbReference>
<evidence type="ECO:0000313" key="11">
    <source>
        <dbReference type="EMBL" id="MTU44265.1"/>
    </source>
</evidence>
<dbReference type="AlphaFoldDB" id="A0A6I3S3L1"/>
<sequence length="622" mass="69581">MLFRKLWLSLCAGALLAAHPLQAEEPTQLREVRVAYIGILPSETTEHAVYPTFDFLKSQLGHKYRFKLFDISNHDFLEEINVLKPHLLFAPSEIYLQLAAIPQLNAHDIAALKSVFSSKTSASVGSVFITRADRNDINSIADMKGKRVAAANNENLSEWWAALGELKERGYTPNRFFGGERFTRERHLGAVEEVLAGSSDVGILPTCLLEAYEGVGFVAPGSLKVIDPYDNAKDESPFYCRRSTRALYPGIVISSLANAPDDIVKDVVRTLFTMPPFQGNEWAAGYDYTEVLRLMRDLKFGMYENLRDYSLGALLQRYKTELLILLIILLFLICNELRVHHLVNKRTAELKGALEAKNAAEQEAVLGRKRLSHIERSGVISQMSNIIAHELKQPLGALLNYAAVLKLRLNDRMTEDPLTKTVVENMDAETRRISHIVDSVRKFAKKEQPAHIEYDLVRIVEKAIRTFHQQEEAKTAVPFRTDVATAPVLVDPLSLELLILNLIRNAAAASKESGRPKLGVSLEPAGKRWKVTVWNNGLVLSDEQFTRLEHAAESTKPEGLGLGLSIVREIADMHSASLHFERLAKGGVRAELMIDRLATKDPEKNSQLSRPNSRGLKKPLVD</sequence>
<evidence type="ECO:0000313" key="12">
    <source>
        <dbReference type="Proteomes" id="UP000462362"/>
    </source>
</evidence>
<evidence type="ECO:0000256" key="3">
    <source>
        <dbReference type="ARBA" id="ARBA00022679"/>
    </source>
</evidence>
<dbReference type="Pfam" id="PF02518">
    <property type="entry name" value="HATPase_c"/>
    <property type="match status" value="1"/>
</dbReference>
<evidence type="ECO:0000256" key="1">
    <source>
        <dbReference type="ARBA" id="ARBA00000085"/>
    </source>
</evidence>
<dbReference type="Gene3D" id="3.40.190.10">
    <property type="entry name" value="Periplasmic binding protein-like II"/>
    <property type="match status" value="1"/>
</dbReference>
<dbReference type="SUPFAM" id="SSF55874">
    <property type="entry name" value="ATPase domain of HSP90 chaperone/DNA topoisomerase II/histidine kinase"/>
    <property type="match status" value="1"/>
</dbReference>
<dbReference type="Proteomes" id="UP000462362">
    <property type="component" value="Unassembled WGS sequence"/>
</dbReference>
<evidence type="ECO:0000256" key="5">
    <source>
        <dbReference type="ARBA" id="ARBA00022777"/>
    </source>
</evidence>
<dbReference type="Pfam" id="PF12974">
    <property type="entry name" value="Phosphonate-bd"/>
    <property type="match status" value="1"/>
</dbReference>
<evidence type="ECO:0000256" key="7">
    <source>
        <dbReference type="ARBA" id="ARBA00023012"/>
    </source>
</evidence>
<dbReference type="SUPFAM" id="SSF47384">
    <property type="entry name" value="Homodimeric domain of signal transducing histidine kinase"/>
    <property type="match status" value="1"/>
</dbReference>
<dbReference type="InterPro" id="IPR005467">
    <property type="entry name" value="His_kinase_dom"/>
</dbReference>
<feature type="region of interest" description="Disordered" evidence="8">
    <location>
        <begin position="599"/>
        <end position="622"/>
    </location>
</feature>
<keyword evidence="6" id="KW-0067">ATP-binding</keyword>
<feature type="domain" description="Histidine kinase" evidence="10">
    <location>
        <begin position="386"/>
        <end position="598"/>
    </location>
</feature>
<gene>
    <name evidence="11" type="ORF">GMD42_11770</name>
</gene>
<dbReference type="GO" id="GO:0030295">
    <property type="term" value="F:protein kinase activator activity"/>
    <property type="evidence" value="ECO:0007669"/>
    <property type="project" value="TreeGrafter"/>
</dbReference>
<name>A0A6I3S3L1_9BURK</name>
<accession>A0A6I3S3L1</accession>
<evidence type="ECO:0000256" key="8">
    <source>
        <dbReference type="SAM" id="MobiDB-lite"/>
    </source>
</evidence>
<evidence type="ECO:0000256" key="9">
    <source>
        <dbReference type="SAM" id="SignalP"/>
    </source>
</evidence>
<dbReference type="CDD" id="cd00082">
    <property type="entry name" value="HisKA"/>
    <property type="match status" value="1"/>
</dbReference>
<reference evidence="11 12" key="1">
    <citation type="journal article" date="2019" name="Nat. Med.">
        <title>A library of human gut bacterial isolates paired with longitudinal multiomics data enables mechanistic microbiome research.</title>
        <authorList>
            <person name="Poyet M."/>
            <person name="Groussin M."/>
            <person name="Gibbons S.M."/>
            <person name="Avila-Pacheco J."/>
            <person name="Jiang X."/>
            <person name="Kearney S.M."/>
            <person name="Perrotta A.R."/>
            <person name="Berdy B."/>
            <person name="Zhao S."/>
            <person name="Lieberman T.D."/>
            <person name="Swanson P.K."/>
            <person name="Smith M."/>
            <person name="Roesemann S."/>
            <person name="Alexander J.E."/>
            <person name="Rich S.A."/>
            <person name="Livny J."/>
            <person name="Vlamakis H."/>
            <person name="Clish C."/>
            <person name="Bullock K."/>
            <person name="Deik A."/>
            <person name="Scott J."/>
            <person name="Pierce K.A."/>
            <person name="Xavier R.J."/>
            <person name="Alm E.J."/>
        </authorList>
    </citation>
    <scope>NUCLEOTIDE SEQUENCE [LARGE SCALE GENOMIC DNA]</scope>
    <source>
        <strain evidence="11 12">BIOML-A2</strain>
    </source>
</reference>
<feature type="signal peptide" evidence="9">
    <location>
        <begin position="1"/>
        <end position="23"/>
    </location>
</feature>
<dbReference type="InterPro" id="IPR003594">
    <property type="entry name" value="HATPase_dom"/>
</dbReference>
<keyword evidence="4" id="KW-0547">Nucleotide-binding</keyword>
<dbReference type="GO" id="GO:0000156">
    <property type="term" value="F:phosphorelay response regulator activity"/>
    <property type="evidence" value="ECO:0007669"/>
    <property type="project" value="TreeGrafter"/>
</dbReference>
<dbReference type="InterPro" id="IPR050351">
    <property type="entry name" value="BphY/WalK/GraS-like"/>
</dbReference>
<keyword evidence="3" id="KW-0808">Transferase</keyword>
<proteinExistence type="predicted"/>
<dbReference type="SUPFAM" id="SSF53850">
    <property type="entry name" value="Periplasmic binding protein-like II"/>
    <property type="match status" value="1"/>
</dbReference>
<feature type="chain" id="PRO_5035292144" description="histidine kinase" evidence="9">
    <location>
        <begin position="24"/>
        <end position="622"/>
    </location>
</feature>
<dbReference type="GO" id="GO:0000155">
    <property type="term" value="F:phosphorelay sensor kinase activity"/>
    <property type="evidence" value="ECO:0007669"/>
    <property type="project" value="InterPro"/>
</dbReference>
<dbReference type="GO" id="GO:0005524">
    <property type="term" value="F:ATP binding"/>
    <property type="evidence" value="ECO:0007669"/>
    <property type="project" value="UniProtKB-KW"/>
</dbReference>
<keyword evidence="5" id="KW-0418">Kinase</keyword>
<evidence type="ECO:0000256" key="6">
    <source>
        <dbReference type="ARBA" id="ARBA00022840"/>
    </source>
</evidence>
<dbReference type="GO" id="GO:0007234">
    <property type="term" value="P:osmosensory signaling via phosphorelay pathway"/>
    <property type="evidence" value="ECO:0007669"/>
    <property type="project" value="TreeGrafter"/>
</dbReference>
<dbReference type="Gene3D" id="1.10.287.130">
    <property type="match status" value="1"/>
</dbReference>
<dbReference type="PANTHER" id="PTHR42878:SF7">
    <property type="entry name" value="SENSOR HISTIDINE KINASE GLRK"/>
    <property type="match status" value="1"/>
</dbReference>
<comment type="catalytic activity">
    <reaction evidence="1">
        <text>ATP + protein L-histidine = ADP + protein N-phospho-L-histidine.</text>
        <dbReference type="EC" id="2.7.13.3"/>
    </reaction>
</comment>
<dbReference type="InterPro" id="IPR003661">
    <property type="entry name" value="HisK_dim/P_dom"/>
</dbReference>
<dbReference type="EMBL" id="WNCL01000056">
    <property type="protein sequence ID" value="MTU44265.1"/>
    <property type="molecule type" value="Genomic_DNA"/>
</dbReference>
<organism evidence="11 12">
    <name type="scientific">Parasutterella excrementihominis</name>
    <dbReference type="NCBI Taxonomy" id="487175"/>
    <lineage>
        <taxon>Bacteria</taxon>
        <taxon>Pseudomonadati</taxon>
        <taxon>Pseudomonadota</taxon>
        <taxon>Betaproteobacteria</taxon>
        <taxon>Burkholderiales</taxon>
        <taxon>Sutterellaceae</taxon>
        <taxon>Parasutterella</taxon>
    </lineage>
</organism>
<dbReference type="Pfam" id="PF00512">
    <property type="entry name" value="HisKA"/>
    <property type="match status" value="1"/>
</dbReference>
<keyword evidence="7" id="KW-0902">Two-component regulatory system</keyword>
<dbReference type="InterPro" id="IPR036890">
    <property type="entry name" value="HATPase_C_sf"/>
</dbReference>
<protein>
    <recommendedName>
        <fullName evidence="2">histidine kinase</fullName>
        <ecNumber evidence="2">2.7.13.3</ecNumber>
    </recommendedName>
</protein>
<dbReference type="EC" id="2.7.13.3" evidence="2"/>
<evidence type="ECO:0000259" key="10">
    <source>
        <dbReference type="PROSITE" id="PS50109"/>
    </source>
</evidence>